<gene>
    <name evidence="2" type="ORF">PFISCL1PPCAC_24553</name>
</gene>
<protein>
    <recommendedName>
        <fullName evidence="4">G protein-coupled receptor</fullName>
    </recommendedName>
</protein>
<feature type="transmembrane region" description="Helical" evidence="1">
    <location>
        <begin position="161"/>
        <end position="186"/>
    </location>
</feature>
<comment type="caution">
    <text evidence="2">The sequence shown here is derived from an EMBL/GenBank/DDBJ whole genome shotgun (WGS) entry which is preliminary data.</text>
</comment>
<evidence type="ECO:0000313" key="3">
    <source>
        <dbReference type="Proteomes" id="UP001432322"/>
    </source>
</evidence>
<keyword evidence="1" id="KW-0812">Transmembrane</keyword>
<keyword evidence="3" id="KW-1185">Reference proteome</keyword>
<organism evidence="2 3">
    <name type="scientific">Pristionchus fissidentatus</name>
    <dbReference type="NCBI Taxonomy" id="1538716"/>
    <lineage>
        <taxon>Eukaryota</taxon>
        <taxon>Metazoa</taxon>
        <taxon>Ecdysozoa</taxon>
        <taxon>Nematoda</taxon>
        <taxon>Chromadorea</taxon>
        <taxon>Rhabditida</taxon>
        <taxon>Rhabditina</taxon>
        <taxon>Diplogasteromorpha</taxon>
        <taxon>Diplogasteroidea</taxon>
        <taxon>Neodiplogasteridae</taxon>
        <taxon>Pristionchus</taxon>
    </lineage>
</organism>
<dbReference type="AlphaFoldDB" id="A0AAV5WLU8"/>
<evidence type="ECO:0008006" key="4">
    <source>
        <dbReference type="Google" id="ProtNLM"/>
    </source>
</evidence>
<evidence type="ECO:0000313" key="2">
    <source>
        <dbReference type="EMBL" id="GMT33256.1"/>
    </source>
</evidence>
<feature type="transmembrane region" description="Helical" evidence="1">
    <location>
        <begin position="69"/>
        <end position="91"/>
    </location>
</feature>
<feature type="transmembrane region" description="Helical" evidence="1">
    <location>
        <begin position="103"/>
        <end position="136"/>
    </location>
</feature>
<evidence type="ECO:0000256" key="1">
    <source>
        <dbReference type="SAM" id="Phobius"/>
    </source>
</evidence>
<feature type="non-terminal residue" evidence="2">
    <location>
        <position position="1"/>
    </location>
</feature>
<keyword evidence="1" id="KW-1133">Transmembrane helix</keyword>
<name>A0AAV5WLU8_9BILA</name>
<feature type="transmembrane region" description="Helical" evidence="1">
    <location>
        <begin position="36"/>
        <end position="57"/>
    </location>
</feature>
<accession>A0AAV5WLU8</accession>
<reference evidence="2" key="1">
    <citation type="submission" date="2023-10" db="EMBL/GenBank/DDBJ databases">
        <title>Genome assembly of Pristionchus species.</title>
        <authorList>
            <person name="Yoshida K."/>
            <person name="Sommer R.J."/>
        </authorList>
    </citation>
    <scope>NUCLEOTIDE SEQUENCE</scope>
    <source>
        <strain evidence="2">RS5133</strain>
    </source>
</reference>
<proteinExistence type="predicted"/>
<dbReference type="EMBL" id="BTSY01000006">
    <property type="protein sequence ID" value="GMT33256.1"/>
    <property type="molecule type" value="Genomic_DNA"/>
</dbReference>
<dbReference type="Proteomes" id="UP001432322">
    <property type="component" value="Unassembled WGS sequence"/>
</dbReference>
<sequence length="203" mass="23713">AIIDSAARPELQQLRLPHEFHLTNYDVISSQIWTHVILYSLLILSLLDMWFTFRNAAVCIFDGLEPSHFLWSMISCTRSILLFVASFTAFIHIQQRKTTGLSFLLGVLFLFHIVNWILLLLEIIAMTLFLCVLLIIRGEDRNDWQSLVMTARHTEEEFKDMLMLILFLSFFLICFTVIGLVIIQLIRKVLFDFRETMKLNGAR</sequence>
<keyword evidence="1" id="KW-0472">Membrane</keyword>